<dbReference type="FunFam" id="1.10.300.10:FF:000001">
    <property type="entry name" value="Adenylosuccinate synthetase"/>
    <property type="match status" value="1"/>
</dbReference>
<dbReference type="CDD" id="cd03108">
    <property type="entry name" value="AdSS"/>
    <property type="match status" value="1"/>
</dbReference>
<dbReference type="PANTHER" id="PTHR11846">
    <property type="entry name" value="ADENYLOSUCCINATE SYNTHETASE"/>
    <property type="match status" value="1"/>
</dbReference>
<evidence type="ECO:0000256" key="6">
    <source>
        <dbReference type="ARBA" id="ARBA00022842"/>
    </source>
</evidence>
<feature type="binding site" description="in other chain" evidence="8">
    <location>
        <position position="130"/>
    </location>
    <ligand>
        <name>IMP</name>
        <dbReference type="ChEBI" id="CHEBI:58053"/>
        <note>ligand shared between dimeric partners</note>
    </ligand>
</feature>
<dbReference type="GO" id="GO:0005737">
    <property type="term" value="C:cytoplasm"/>
    <property type="evidence" value="ECO:0007669"/>
    <property type="project" value="UniProtKB-SubCell"/>
</dbReference>
<keyword evidence="5 8" id="KW-0658">Purine biosynthesis</keyword>
<dbReference type="HAMAP" id="MF_00011">
    <property type="entry name" value="Adenylosucc_synth"/>
    <property type="match status" value="1"/>
</dbReference>
<dbReference type="InterPro" id="IPR042109">
    <property type="entry name" value="Adenylosuccinate_synth_dom1"/>
</dbReference>
<feature type="binding site" evidence="8">
    <location>
        <begin position="332"/>
        <end position="334"/>
    </location>
    <ligand>
        <name>GTP</name>
        <dbReference type="ChEBI" id="CHEBI:37565"/>
    </ligand>
</feature>
<dbReference type="PROSITE" id="PS01266">
    <property type="entry name" value="ADENYLOSUCCIN_SYN_1"/>
    <property type="match status" value="1"/>
</dbReference>
<dbReference type="InterPro" id="IPR033128">
    <property type="entry name" value="Adenylosuccin_syn_Lys_AS"/>
</dbReference>
<dbReference type="Gene3D" id="3.90.170.10">
    <property type="entry name" value="Adenylosuccinate Synthetase, subunit A, domain 3"/>
    <property type="match status" value="1"/>
</dbReference>
<comment type="subcellular location">
    <subcellularLocation>
        <location evidence="8">Cytoplasm</location>
    </subcellularLocation>
</comment>
<feature type="binding site" description="in other chain" evidence="8">
    <location>
        <position position="225"/>
    </location>
    <ligand>
        <name>IMP</name>
        <dbReference type="ChEBI" id="CHEBI:58053"/>
        <note>ligand shared between dimeric partners</note>
    </ligand>
</feature>
<accession>A0A5A9XEZ3</accession>
<comment type="catalytic activity">
    <reaction evidence="8 10">
        <text>IMP + L-aspartate + GTP = N(6)-(1,2-dicarboxyethyl)-AMP + GDP + phosphate + 2 H(+)</text>
        <dbReference type="Rhea" id="RHEA:15753"/>
        <dbReference type="ChEBI" id="CHEBI:15378"/>
        <dbReference type="ChEBI" id="CHEBI:29991"/>
        <dbReference type="ChEBI" id="CHEBI:37565"/>
        <dbReference type="ChEBI" id="CHEBI:43474"/>
        <dbReference type="ChEBI" id="CHEBI:57567"/>
        <dbReference type="ChEBI" id="CHEBI:58053"/>
        <dbReference type="ChEBI" id="CHEBI:58189"/>
        <dbReference type="EC" id="6.3.4.4"/>
    </reaction>
</comment>
<feature type="binding site" evidence="8">
    <location>
        <position position="306"/>
    </location>
    <ligand>
        <name>GTP</name>
        <dbReference type="ChEBI" id="CHEBI:37565"/>
    </ligand>
</feature>
<evidence type="ECO:0000256" key="2">
    <source>
        <dbReference type="ARBA" id="ARBA00022598"/>
    </source>
</evidence>
<evidence type="ECO:0000256" key="5">
    <source>
        <dbReference type="ARBA" id="ARBA00022755"/>
    </source>
</evidence>
<comment type="subunit">
    <text evidence="1 8">Homodimer.</text>
</comment>
<reference evidence="11 12" key="1">
    <citation type="submission" date="2019-04" db="EMBL/GenBank/DDBJ databases">
        <title>Geobacter ruber sp. nov., ferric-reducing bacteria isolated from paddy soil.</title>
        <authorList>
            <person name="Xu Z."/>
            <person name="Masuda Y."/>
            <person name="Itoh H."/>
            <person name="Senoo K."/>
        </authorList>
    </citation>
    <scope>NUCLEOTIDE SEQUENCE [LARGE SCALE GENOMIC DNA]</scope>
    <source>
        <strain evidence="11 12">Red88</strain>
    </source>
</reference>
<feature type="binding site" evidence="8">
    <location>
        <begin position="300"/>
        <end position="306"/>
    </location>
    <ligand>
        <name>substrate</name>
    </ligand>
</feature>
<dbReference type="RefSeq" id="WP_149307426.1">
    <property type="nucleotide sequence ID" value="NZ_SRSD01000005.1"/>
</dbReference>
<dbReference type="Gene3D" id="1.10.300.10">
    <property type="entry name" value="Adenylosuccinate Synthetase, subunit A, domain 2"/>
    <property type="match status" value="1"/>
</dbReference>
<dbReference type="InterPro" id="IPR018220">
    <property type="entry name" value="Adenylosuccin_syn_GTP-bd"/>
</dbReference>
<dbReference type="Gene3D" id="3.40.440.10">
    <property type="entry name" value="Adenylosuccinate Synthetase, subunit A, domain 1"/>
    <property type="match status" value="1"/>
</dbReference>
<feature type="binding site" evidence="8">
    <location>
        <begin position="414"/>
        <end position="416"/>
    </location>
    <ligand>
        <name>GTP</name>
        <dbReference type="ChEBI" id="CHEBI:37565"/>
    </ligand>
</feature>
<dbReference type="OrthoDB" id="9807553at2"/>
<feature type="binding site" description="in other chain" evidence="8">
    <location>
        <position position="304"/>
    </location>
    <ligand>
        <name>IMP</name>
        <dbReference type="ChEBI" id="CHEBI:58053"/>
        <note>ligand shared between dimeric partners</note>
    </ligand>
</feature>
<dbReference type="Pfam" id="PF00709">
    <property type="entry name" value="Adenylsucc_synt"/>
    <property type="match status" value="1"/>
</dbReference>
<evidence type="ECO:0000256" key="3">
    <source>
        <dbReference type="ARBA" id="ARBA00022723"/>
    </source>
</evidence>
<keyword evidence="6 8" id="KW-0460">Magnesium</keyword>
<dbReference type="InterPro" id="IPR001114">
    <property type="entry name" value="Adenylosuccinate_synthetase"/>
</dbReference>
<dbReference type="NCBIfam" id="NF002223">
    <property type="entry name" value="PRK01117.1"/>
    <property type="match status" value="1"/>
</dbReference>
<evidence type="ECO:0000256" key="8">
    <source>
        <dbReference type="HAMAP-Rule" id="MF_00011"/>
    </source>
</evidence>
<dbReference type="AlphaFoldDB" id="A0A5A9XEZ3"/>
<dbReference type="GO" id="GO:0044208">
    <property type="term" value="P:'de novo' AMP biosynthetic process"/>
    <property type="evidence" value="ECO:0007669"/>
    <property type="project" value="UniProtKB-UniRule"/>
</dbReference>
<gene>
    <name evidence="8" type="primary">purA</name>
    <name evidence="11" type="ORF">ET418_09810</name>
</gene>
<feature type="active site" evidence="9">
    <location>
        <position position="141"/>
    </location>
</feature>
<dbReference type="PROSITE" id="PS00513">
    <property type="entry name" value="ADENYLOSUCCIN_SYN_2"/>
    <property type="match status" value="1"/>
</dbReference>
<sequence length="430" mass="46882">MANVVVVGAQWGDEGKGKVVDIYTEHADDIVRYQGGNNAGHTLVVGSEKVVLHLIPSGILHEGKRCIIGNGVVLDPEVFIREITKLKESGRISDDSCLLLSESLHIIMPYHKQIDIARETQSGDKKIGTTGRGIGPCYEDKIGRRGIRLMDLLDKDIFTRKLREVLTEKNVILEKLLGEAPCDFDAILAEYSGYAEVLKKYVADTSLVLSKDLKAGKKALFEGAQGTLLDVDHGTYPYVTSSSTCAGGACTGSGVSPRDIHEIIGISKAYVTRVGSGPFPTELLDATGEQLRQDGGEFGATTGRPRRCGWFDAMVVRYAVRVNGLTGIALTKLDVLSDFDTVKICTGYTCNGRTLETLPASLELFEQCQPVYEELPGWKSDITGAQTYGDLPQKARDYVKRLEELAGCPIVLVSVGPRRDQTIILRNPFE</sequence>
<evidence type="ECO:0000256" key="10">
    <source>
        <dbReference type="RuleBase" id="RU000520"/>
    </source>
</evidence>
<feature type="active site" description="Proton acceptor" evidence="8">
    <location>
        <position position="13"/>
    </location>
</feature>
<evidence type="ECO:0000313" key="12">
    <source>
        <dbReference type="Proteomes" id="UP000324298"/>
    </source>
</evidence>
<comment type="function">
    <text evidence="8">Plays an important role in the de novo pathway of purine nucleotide biosynthesis. Catalyzes the first committed step in the biosynthesis of AMP from IMP.</text>
</comment>
<protein>
    <recommendedName>
        <fullName evidence="8 10">Adenylosuccinate synthetase</fullName>
        <shortName evidence="8">AMPSase</shortName>
        <shortName evidence="8">AdSS</shortName>
        <ecNumber evidence="8 10">6.3.4.4</ecNumber>
    </recommendedName>
    <alternativeName>
        <fullName evidence="8">IMP--aspartate ligase</fullName>
    </alternativeName>
</protein>
<dbReference type="GO" id="GO:0046040">
    <property type="term" value="P:IMP metabolic process"/>
    <property type="evidence" value="ECO:0007669"/>
    <property type="project" value="TreeGrafter"/>
</dbReference>
<dbReference type="SUPFAM" id="SSF52540">
    <property type="entry name" value="P-loop containing nucleoside triphosphate hydrolases"/>
    <property type="match status" value="1"/>
</dbReference>
<comment type="cofactor">
    <cofactor evidence="8">
        <name>Mg(2+)</name>
        <dbReference type="ChEBI" id="CHEBI:18420"/>
    </cofactor>
    <text evidence="8">Binds 1 Mg(2+) ion per subunit.</text>
</comment>
<dbReference type="InterPro" id="IPR042110">
    <property type="entry name" value="Adenylosuccinate_synth_dom2"/>
</dbReference>
<dbReference type="GO" id="GO:0004019">
    <property type="term" value="F:adenylosuccinate synthase activity"/>
    <property type="evidence" value="ECO:0007669"/>
    <property type="project" value="UniProtKB-UniRule"/>
</dbReference>
<feature type="active site" description="Proton donor" evidence="8">
    <location>
        <position position="41"/>
    </location>
</feature>
<comment type="caution">
    <text evidence="11">The sequence shown here is derived from an EMBL/GenBank/DDBJ whole genome shotgun (WGS) entry which is preliminary data.</text>
</comment>
<keyword evidence="2 8" id="KW-0436">Ligase</keyword>
<dbReference type="SMART" id="SM00788">
    <property type="entry name" value="Adenylsucc_synt"/>
    <property type="match status" value="1"/>
</dbReference>
<dbReference type="Proteomes" id="UP000324298">
    <property type="component" value="Unassembled WGS sequence"/>
</dbReference>
<feature type="binding site" evidence="8">
    <location>
        <position position="40"/>
    </location>
    <ligand>
        <name>Mg(2+)</name>
        <dbReference type="ChEBI" id="CHEBI:18420"/>
    </ligand>
</feature>
<evidence type="ECO:0000256" key="9">
    <source>
        <dbReference type="PROSITE-ProRule" id="PRU10134"/>
    </source>
</evidence>
<keyword evidence="7 8" id="KW-0342">GTP-binding</keyword>
<dbReference type="EC" id="6.3.4.4" evidence="8 10"/>
<feature type="binding site" description="in other chain" evidence="8">
    <location>
        <position position="240"/>
    </location>
    <ligand>
        <name>IMP</name>
        <dbReference type="ChEBI" id="CHEBI:58053"/>
        <note>ligand shared between dimeric partners</note>
    </ligand>
</feature>
<dbReference type="NCBIfam" id="TIGR00184">
    <property type="entry name" value="purA"/>
    <property type="match status" value="1"/>
</dbReference>
<dbReference type="EMBL" id="SRSD01000005">
    <property type="protein sequence ID" value="KAA0891727.1"/>
    <property type="molecule type" value="Genomic_DNA"/>
</dbReference>
<keyword evidence="3 8" id="KW-0479">Metal-binding</keyword>
<feature type="binding site" evidence="8">
    <location>
        <position position="13"/>
    </location>
    <ligand>
        <name>Mg(2+)</name>
        <dbReference type="ChEBI" id="CHEBI:18420"/>
    </ligand>
</feature>
<feature type="binding site" evidence="8">
    <location>
        <begin position="12"/>
        <end position="18"/>
    </location>
    <ligand>
        <name>GTP</name>
        <dbReference type="ChEBI" id="CHEBI:37565"/>
    </ligand>
</feature>
<dbReference type="UniPathway" id="UPA00075">
    <property type="reaction ID" value="UER00335"/>
</dbReference>
<comment type="similarity">
    <text evidence="8 10">Belongs to the adenylosuccinate synthetase family.</text>
</comment>
<evidence type="ECO:0000256" key="1">
    <source>
        <dbReference type="ARBA" id="ARBA00011738"/>
    </source>
</evidence>
<evidence type="ECO:0000313" key="11">
    <source>
        <dbReference type="EMBL" id="KAA0891727.1"/>
    </source>
</evidence>
<evidence type="ECO:0000256" key="4">
    <source>
        <dbReference type="ARBA" id="ARBA00022741"/>
    </source>
</evidence>
<feature type="binding site" description="in other chain" evidence="8">
    <location>
        <begin position="13"/>
        <end position="16"/>
    </location>
    <ligand>
        <name>IMP</name>
        <dbReference type="ChEBI" id="CHEBI:58053"/>
        <note>ligand shared between dimeric partners</note>
    </ligand>
</feature>
<dbReference type="GO" id="GO:0005525">
    <property type="term" value="F:GTP binding"/>
    <property type="evidence" value="ECO:0007669"/>
    <property type="project" value="UniProtKB-UniRule"/>
</dbReference>
<dbReference type="PANTHER" id="PTHR11846:SF0">
    <property type="entry name" value="ADENYLOSUCCINATE SYNTHETASE"/>
    <property type="match status" value="1"/>
</dbReference>
<organism evidence="11 12">
    <name type="scientific">Oryzomonas rubra</name>
    <dbReference type="NCBI Taxonomy" id="2509454"/>
    <lineage>
        <taxon>Bacteria</taxon>
        <taxon>Pseudomonadati</taxon>
        <taxon>Thermodesulfobacteriota</taxon>
        <taxon>Desulfuromonadia</taxon>
        <taxon>Geobacterales</taxon>
        <taxon>Geobacteraceae</taxon>
        <taxon>Oryzomonas</taxon>
    </lineage>
</organism>
<evidence type="ECO:0000256" key="7">
    <source>
        <dbReference type="ARBA" id="ARBA00023134"/>
    </source>
</evidence>
<keyword evidence="8" id="KW-0963">Cytoplasm</keyword>
<comment type="pathway">
    <text evidence="8 10">Purine metabolism; AMP biosynthesis via de novo pathway; AMP from IMP: step 1/2.</text>
</comment>
<feature type="binding site" description="in other chain" evidence="8">
    <location>
        <begin position="38"/>
        <end position="41"/>
    </location>
    <ligand>
        <name>IMP</name>
        <dbReference type="ChEBI" id="CHEBI:58053"/>
        <note>ligand shared between dimeric partners</note>
    </ligand>
</feature>
<keyword evidence="4 8" id="KW-0547">Nucleotide-binding</keyword>
<dbReference type="FunFam" id="3.90.170.10:FF:000001">
    <property type="entry name" value="Adenylosuccinate synthetase"/>
    <property type="match status" value="1"/>
</dbReference>
<keyword evidence="12" id="KW-1185">Reference proteome</keyword>
<dbReference type="GO" id="GO:0000287">
    <property type="term" value="F:magnesium ion binding"/>
    <property type="evidence" value="ECO:0007669"/>
    <property type="project" value="UniProtKB-UniRule"/>
</dbReference>
<name>A0A5A9XEZ3_9BACT</name>
<proteinExistence type="inferred from homology"/>
<feature type="binding site" evidence="8">
    <location>
        <position position="144"/>
    </location>
    <ligand>
        <name>IMP</name>
        <dbReference type="ChEBI" id="CHEBI:58053"/>
        <note>ligand shared between dimeric partners</note>
    </ligand>
</feature>
<dbReference type="InterPro" id="IPR027417">
    <property type="entry name" value="P-loop_NTPase"/>
</dbReference>
<dbReference type="InterPro" id="IPR042111">
    <property type="entry name" value="Adenylosuccinate_synth_dom3"/>
</dbReference>
<feature type="binding site" evidence="8">
    <location>
        <begin position="40"/>
        <end position="42"/>
    </location>
    <ligand>
        <name>GTP</name>
        <dbReference type="ChEBI" id="CHEBI:37565"/>
    </ligand>
</feature>